<proteinExistence type="predicted"/>
<protein>
    <recommendedName>
        <fullName evidence="2">DUF7755 domain-containing protein</fullName>
    </recommendedName>
</protein>
<evidence type="ECO:0000259" key="2">
    <source>
        <dbReference type="Pfam" id="PF24938"/>
    </source>
</evidence>
<dbReference type="OMA" id="FLTCKIA"/>
<dbReference type="PANTHER" id="PTHR36330">
    <property type="entry name" value="LIPASE/LIPOOXYGENASE, PLAT/LH2 FAMILY PROTEIN"/>
    <property type="match status" value="1"/>
</dbReference>
<dbReference type="Gramene" id="ONK76480">
    <property type="protein sequence ID" value="ONK76480"/>
    <property type="gene ID" value="A4U43_C03F28500"/>
</dbReference>
<dbReference type="AlphaFoldDB" id="A0A5P1FIR9"/>
<dbReference type="Pfam" id="PF24938">
    <property type="entry name" value="DUF7755"/>
    <property type="match status" value="1"/>
</dbReference>
<name>A0A5P1FIR9_ASPOF</name>
<accession>A0A5P1FIR9</accession>
<dbReference type="Proteomes" id="UP000243459">
    <property type="component" value="Chromosome 3"/>
</dbReference>
<feature type="domain" description="DUF7755" evidence="2">
    <location>
        <begin position="99"/>
        <end position="239"/>
    </location>
</feature>
<dbReference type="PANTHER" id="PTHR36330:SF2">
    <property type="entry name" value="LIPASE_LIPOOXYGENASE, PLAT_LH2 FAMILY PROTEIN"/>
    <property type="match status" value="1"/>
</dbReference>
<keyword evidence="1" id="KW-0812">Transmembrane</keyword>
<gene>
    <name evidence="3" type="ORF">A4U43_C03F28500</name>
</gene>
<feature type="transmembrane region" description="Helical" evidence="1">
    <location>
        <begin position="283"/>
        <end position="301"/>
    </location>
</feature>
<evidence type="ECO:0000313" key="3">
    <source>
        <dbReference type="EMBL" id="ONK76480.1"/>
    </source>
</evidence>
<evidence type="ECO:0000313" key="4">
    <source>
        <dbReference type="Proteomes" id="UP000243459"/>
    </source>
</evidence>
<dbReference type="InterPro" id="IPR056657">
    <property type="entry name" value="DUF7755"/>
</dbReference>
<keyword evidence="1" id="KW-0472">Membrane</keyword>
<keyword evidence="4" id="KW-1185">Reference proteome</keyword>
<evidence type="ECO:0000256" key="1">
    <source>
        <dbReference type="SAM" id="Phobius"/>
    </source>
</evidence>
<dbReference type="OrthoDB" id="2018869at2759"/>
<feature type="transmembrane region" description="Helical" evidence="1">
    <location>
        <begin position="381"/>
        <end position="400"/>
    </location>
</feature>
<organism evidence="3 4">
    <name type="scientific">Asparagus officinalis</name>
    <name type="common">Garden asparagus</name>
    <dbReference type="NCBI Taxonomy" id="4686"/>
    <lineage>
        <taxon>Eukaryota</taxon>
        <taxon>Viridiplantae</taxon>
        <taxon>Streptophyta</taxon>
        <taxon>Embryophyta</taxon>
        <taxon>Tracheophyta</taxon>
        <taxon>Spermatophyta</taxon>
        <taxon>Magnoliopsida</taxon>
        <taxon>Liliopsida</taxon>
        <taxon>Asparagales</taxon>
        <taxon>Asparagaceae</taxon>
        <taxon>Asparagoideae</taxon>
        <taxon>Asparagus</taxon>
    </lineage>
</organism>
<reference evidence="4" key="1">
    <citation type="journal article" date="2017" name="Nat. Commun.">
        <title>The asparagus genome sheds light on the origin and evolution of a young Y chromosome.</title>
        <authorList>
            <person name="Harkess A."/>
            <person name="Zhou J."/>
            <person name="Xu C."/>
            <person name="Bowers J.E."/>
            <person name="Van der Hulst R."/>
            <person name="Ayyampalayam S."/>
            <person name="Mercati F."/>
            <person name="Riccardi P."/>
            <person name="McKain M.R."/>
            <person name="Kakrana A."/>
            <person name="Tang H."/>
            <person name="Ray J."/>
            <person name="Groenendijk J."/>
            <person name="Arikit S."/>
            <person name="Mathioni S.M."/>
            <person name="Nakano M."/>
            <person name="Shan H."/>
            <person name="Telgmann-Rauber A."/>
            <person name="Kanno A."/>
            <person name="Yue Z."/>
            <person name="Chen H."/>
            <person name="Li W."/>
            <person name="Chen Y."/>
            <person name="Xu X."/>
            <person name="Zhang Y."/>
            <person name="Luo S."/>
            <person name="Chen H."/>
            <person name="Gao J."/>
            <person name="Mao Z."/>
            <person name="Pires J.C."/>
            <person name="Luo M."/>
            <person name="Kudrna D."/>
            <person name="Wing R.A."/>
            <person name="Meyers B.C."/>
            <person name="Yi K."/>
            <person name="Kong H."/>
            <person name="Lavrijsen P."/>
            <person name="Sunseri F."/>
            <person name="Falavigna A."/>
            <person name="Ye Y."/>
            <person name="Leebens-Mack J.H."/>
            <person name="Chen G."/>
        </authorList>
    </citation>
    <scope>NUCLEOTIDE SEQUENCE [LARGE SCALE GENOMIC DNA]</scope>
    <source>
        <strain evidence="4">cv. DH0086</strain>
    </source>
</reference>
<feature type="transmembrane region" description="Helical" evidence="1">
    <location>
        <begin position="307"/>
        <end position="324"/>
    </location>
</feature>
<sequence>MEARFMKHLIPSTHTILAKRWRLSNNISSESLGFPLFQRRANKKLAFSCIIPLSKRSMYQDFQGFMKPSRLLPAEEANTCTEYISDEIFSSLELDKSTSFYLAEFRTSKEFGSCLRDLNAAILLSLINSNGDAILQRISAVSSQNLDHENNTSESIHFQRGSVDIVTFKGPKLGKIESLWIGLESGSWRLDGITFTIINSPEPSEDGQINVIQYKFESNNILLGEGGVSVAELRPILVTESPTESFSTFLKHVSLSLSTSSLDYRKLSNEESMKEYSDLKFSLLFYDFILFFTGSSILLTFSDERYAYSFFAGGIVGFLYLLLLQRSVDGLPIDGELEDFAQGFGGLKGPLFGIALILASSIVAVKYGIGGSSMALSPAELFIGAAGFLTCKIAVVLAAFKPIKRSLKE</sequence>
<feature type="transmembrane region" description="Helical" evidence="1">
    <location>
        <begin position="351"/>
        <end position="369"/>
    </location>
</feature>
<keyword evidence="1" id="KW-1133">Transmembrane helix</keyword>
<dbReference type="EMBL" id="CM007383">
    <property type="protein sequence ID" value="ONK76480.1"/>
    <property type="molecule type" value="Genomic_DNA"/>
</dbReference>